<keyword evidence="6" id="KW-0902">Two-component regulatory system</keyword>
<dbReference type="SMART" id="SM00065">
    <property type="entry name" value="GAF"/>
    <property type="match status" value="1"/>
</dbReference>
<dbReference type="SMART" id="SM00387">
    <property type="entry name" value="HATPase_c"/>
    <property type="match status" value="1"/>
</dbReference>
<dbReference type="Pfam" id="PF13426">
    <property type="entry name" value="PAS_9"/>
    <property type="match status" value="2"/>
</dbReference>
<evidence type="ECO:0000256" key="5">
    <source>
        <dbReference type="ARBA" id="ARBA00022777"/>
    </source>
</evidence>
<dbReference type="Gene3D" id="3.30.450.40">
    <property type="match status" value="2"/>
</dbReference>
<dbReference type="Gene3D" id="3.30.450.20">
    <property type="entry name" value="PAS domain"/>
    <property type="match status" value="2"/>
</dbReference>
<dbReference type="InterPro" id="IPR004358">
    <property type="entry name" value="Sig_transdc_His_kin-like_C"/>
</dbReference>
<keyword evidence="4 10" id="KW-0808">Transferase</keyword>
<dbReference type="PRINTS" id="PR00344">
    <property type="entry name" value="BCTRLSENSOR"/>
</dbReference>
<dbReference type="Pfam" id="PF01590">
    <property type="entry name" value="GAF"/>
    <property type="match status" value="1"/>
</dbReference>
<dbReference type="InterPro" id="IPR000014">
    <property type="entry name" value="PAS"/>
</dbReference>
<dbReference type="InterPro" id="IPR003018">
    <property type="entry name" value="GAF"/>
</dbReference>
<feature type="domain" description="Histidine kinase" evidence="7">
    <location>
        <begin position="575"/>
        <end position="786"/>
    </location>
</feature>
<evidence type="ECO:0000259" key="7">
    <source>
        <dbReference type="PROSITE" id="PS50109"/>
    </source>
</evidence>
<dbReference type="GO" id="GO:0000155">
    <property type="term" value="F:phosphorelay sensor kinase activity"/>
    <property type="evidence" value="ECO:0007669"/>
    <property type="project" value="InterPro"/>
</dbReference>
<accession>E6PD13</accession>
<evidence type="ECO:0000259" key="8">
    <source>
        <dbReference type="PROSITE" id="PS50112"/>
    </source>
</evidence>
<dbReference type="InterPro" id="IPR003661">
    <property type="entry name" value="HisK_dim/P_dom"/>
</dbReference>
<dbReference type="PROSITE" id="PS50112">
    <property type="entry name" value="PAS"/>
    <property type="match status" value="1"/>
</dbReference>
<dbReference type="SUPFAM" id="SSF55874">
    <property type="entry name" value="ATPase domain of HSP90 chaperone/DNA topoisomerase II/histidine kinase"/>
    <property type="match status" value="1"/>
</dbReference>
<dbReference type="Gene3D" id="1.10.287.130">
    <property type="match status" value="1"/>
</dbReference>
<comment type="caution">
    <text evidence="10">The sequence shown here is derived from an EMBL/GenBank/DDBJ whole genome shotgun (WGS) entry which is preliminary data.</text>
</comment>
<dbReference type="CDD" id="cd00082">
    <property type="entry name" value="HisKA"/>
    <property type="match status" value="1"/>
</dbReference>
<gene>
    <name evidence="10" type="ORF">CARN1_2235</name>
</gene>
<evidence type="ECO:0000256" key="4">
    <source>
        <dbReference type="ARBA" id="ARBA00022679"/>
    </source>
</evidence>
<organism evidence="10">
    <name type="scientific">mine drainage metagenome</name>
    <dbReference type="NCBI Taxonomy" id="410659"/>
    <lineage>
        <taxon>unclassified sequences</taxon>
        <taxon>metagenomes</taxon>
        <taxon>ecological metagenomes</taxon>
    </lineage>
</organism>
<evidence type="ECO:0000259" key="9">
    <source>
        <dbReference type="PROSITE" id="PS50113"/>
    </source>
</evidence>
<proteinExistence type="predicted"/>
<protein>
    <recommendedName>
        <fullName evidence="2">histidine kinase</fullName>
        <ecNumber evidence="2">2.7.13.3</ecNumber>
    </recommendedName>
</protein>
<dbReference type="PANTHER" id="PTHR43711:SF26">
    <property type="entry name" value="SENSOR HISTIDINE KINASE RCSC"/>
    <property type="match status" value="1"/>
</dbReference>
<dbReference type="Gene3D" id="3.30.565.10">
    <property type="entry name" value="Histidine kinase-like ATPase, C-terminal domain"/>
    <property type="match status" value="1"/>
</dbReference>
<dbReference type="InterPro" id="IPR001610">
    <property type="entry name" value="PAC"/>
</dbReference>
<dbReference type="EC" id="2.7.13.3" evidence="2"/>
<dbReference type="InterPro" id="IPR036890">
    <property type="entry name" value="HATPase_C_sf"/>
</dbReference>
<keyword evidence="3" id="KW-0597">Phosphoprotein</keyword>
<dbReference type="SMART" id="SM00388">
    <property type="entry name" value="HisKA"/>
    <property type="match status" value="1"/>
</dbReference>
<dbReference type="SMART" id="SM00086">
    <property type="entry name" value="PAC"/>
    <property type="match status" value="2"/>
</dbReference>
<dbReference type="AlphaFoldDB" id="E6PD13"/>
<dbReference type="InterPro" id="IPR000700">
    <property type="entry name" value="PAS-assoc_C"/>
</dbReference>
<dbReference type="Pfam" id="PF02518">
    <property type="entry name" value="HATPase_c"/>
    <property type="match status" value="1"/>
</dbReference>
<feature type="domain" description="PAS" evidence="8">
    <location>
        <begin position="163"/>
        <end position="234"/>
    </location>
</feature>
<name>E6PD13_9ZZZZ</name>
<dbReference type="SUPFAM" id="SSF47384">
    <property type="entry name" value="Homodimeric domain of signal transducing histidine kinase"/>
    <property type="match status" value="1"/>
</dbReference>
<dbReference type="InterPro" id="IPR036097">
    <property type="entry name" value="HisK_dim/P_sf"/>
</dbReference>
<sequence>MSSPYPLSAERERARLQVLDSYQVLDTGDEAVFDAFVALAAELADTPIALVSLIDEKRQWFKARRGITIQETPRDQAFCAYTLDDRVSTLEVEDASTDDRFKENPLVTGDPGIRFYAGFPLVAPDGSRLGTICVIDRKPRTLTAGQRDALLALSRAVMAVLDARREFYTLFESAQLDVLTFDAETMKVVFASMGAANHLGYDHHALIGKEIAEIYEGLTAPRMVAALETMRSGHAWIAEAQARRSDGSSFPVEIRADLSGVDGNRRILAIASDISVQVGNRRRLDLLSRAMNETAEMLRIFEVDETSGQLRLIYMNDAFARATNWRVADALGKVLDDFRFAMPDDDGMRRLRKAMRAGSPGREQVVTYRHDGSGFWTLRSCTPIRDVRGTITQWVFVERDISKDVEETARLEEQNDRLAALAPAAQEIVAALDGKGLVEFVVAGAQRVLGASGLVLAKRGDGRVVEVRDSSSPIAPDAEPFHCELAIRLTNEDRLLLSDDRLDLAVGIGRSDRYDLILHLHRDIRPFERHDLFLVDLFAQFVAVAVRNTALYGEVERRRNAIYELNRTKSDLIAMLAHDFRGPLTTIVGFADLLGEVGELTEEQRSFTHAMKQAALDLSNLAADTLALSRLERNELVLSLGEVDIESVLRGLAVRYVDRRKIDIEADGESKIIGDGDRIVQIFSNLIENAIKYSPRGEAIEVRIRREAEEVVVTVHDRGIGIPKSEIPSLFERFTRASNARKLKIPGTGFGLFLTRQLVRLHGGTIMLASEEGHGTTVTVRLPFAPAPSIRPHAVALVGSGERNVVLADELREAGYRVRTAAQIDELEALLEREPVGAVVLATQLDEGGVDAGAMLQTMLRERGIPLVTIGEGNAEGLQPKAHIDGPPTADALLRVLDQMLGASSVPFPGPA</sequence>
<evidence type="ECO:0000256" key="6">
    <source>
        <dbReference type="ARBA" id="ARBA00023012"/>
    </source>
</evidence>
<dbReference type="InterPro" id="IPR005467">
    <property type="entry name" value="His_kinase_dom"/>
</dbReference>
<dbReference type="InterPro" id="IPR035965">
    <property type="entry name" value="PAS-like_dom_sf"/>
</dbReference>
<dbReference type="CDD" id="cd00075">
    <property type="entry name" value="HATPase"/>
    <property type="match status" value="1"/>
</dbReference>
<dbReference type="SUPFAM" id="SSF55781">
    <property type="entry name" value="GAF domain-like"/>
    <property type="match status" value="1"/>
</dbReference>
<dbReference type="NCBIfam" id="TIGR00229">
    <property type="entry name" value="sensory_box"/>
    <property type="match status" value="2"/>
</dbReference>
<dbReference type="FunFam" id="3.30.565.10:FF:000006">
    <property type="entry name" value="Sensor histidine kinase WalK"/>
    <property type="match status" value="1"/>
</dbReference>
<evidence type="ECO:0000313" key="10">
    <source>
        <dbReference type="EMBL" id="CBH74348.1"/>
    </source>
</evidence>
<keyword evidence="5 10" id="KW-0418">Kinase</keyword>
<comment type="catalytic activity">
    <reaction evidence="1">
        <text>ATP + protein L-histidine = ADP + protein N-phospho-L-histidine.</text>
        <dbReference type="EC" id="2.7.13.3"/>
    </reaction>
</comment>
<dbReference type="InterPro" id="IPR029016">
    <property type="entry name" value="GAF-like_dom_sf"/>
</dbReference>
<dbReference type="SUPFAM" id="SSF55785">
    <property type="entry name" value="PYP-like sensor domain (PAS domain)"/>
    <property type="match status" value="2"/>
</dbReference>
<dbReference type="InterPro" id="IPR003594">
    <property type="entry name" value="HATPase_dom"/>
</dbReference>
<evidence type="ECO:0000256" key="1">
    <source>
        <dbReference type="ARBA" id="ARBA00000085"/>
    </source>
</evidence>
<dbReference type="PANTHER" id="PTHR43711">
    <property type="entry name" value="TWO-COMPONENT HISTIDINE KINASE"/>
    <property type="match status" value="1"/>
</dbReference>
<dbReference type="PROSITE" id="PS50113">
    <property type="entry name" value="PAC"/>
    <property type="match status" value="1"/>
</dbReference>
<dbReference type="EMBL" id="CABL01000001">
    <property type="protein sequence ID" value="CBH74348.1"/>
    <property type="molecule type" value="Genomic_DNA"/>
</dbReference>
<dbReference type="Gene3D" id="3.40.50.2300">
    <property type="match status" value="1"/>
</dbReference>
<reference evidence="10" key="1">
    <citation type="submission" date="2009-10" db="EMBL/GenBank/DDBJ databases">
        <title>Diversity of trophic interactions inside an arsenic-rich microbial ecosystem.</title>
        <authorList>
            <person name="Bertin P.N."/>
            <person name="Heinrich-Salmeron A."/>
            <person name="Pelletier E."/>
            <person name="Goulhen-Chollet F."/>
            <person name="Arsene-Ploetze F."/>
            <person name="Gallien S."/>
            <person name="Calteau A."/>
            <person name="Vallenet D."/>
            <person name="Casiot C."/>
            <person name="Chane-Woon-Ming B."/>
            <person name="Giloteaux L."/>
            <person name="Barakat M."/>
            <person name="Bonnefoy V."/>
            <person name="Bruneel O."/>
            <person name="Chandler M."/>
            <person name="Cleiss J."/>
            <person name="Duran R."/>
            <person name="Elbaz-Poulichet F."/>
            <person name="Fonknechten N."/>
            <person name="Lauga B."/>
            <person name="Mornico D."/>
            <person name="Ortet P."/>
            <person name="Schaeffer C."/>
            <person name="Siguier P."/>
            <person name="Alexander Thil Smith A."/>
            <person name="Van Dorsselaer A."/>
            <person name="Weissenbach J."/>
            <person name="Medigue C."/>
            <person name="Le Paslier D."/>
        </authorList>
    </citation>
    <scope>NUCLEOTIDE SEQUENCE</scope>
</reference>
<evidence type="ECO:0000256" key="2">
    <source>
        <dbReference type="ARBA" id="ARBA00012438"/>
    </source>
</evidence>
<dbReference type="CDD" id="cd00130">
    <property type="entry name" value="PAS"/>
    <property type="match status" value="2"/>
</dbReference>
<dbReference type="PROSITE" id="PS50109">
    <property type="entry name" value="HIS_KIN"/>
    <property type="match status" value="1"/>
</dbReference>
<evidence type="ECO:0000256" key="3">
    <source>
        <dbReference type="ARBA" id="ARBA00022553"/>
    </source>
</evidence>
<dbReference type="InterPro" id="IPR050736">
    <property type="entry name" value="Sensor_HK_Regulatory"/>
</dbReference>
<dbReference type="Pfam" id="PF00512">
    <property type="entry name" value="HisKA"/>
    <property type="match status" value="1"/>
</dbReference>
<feature type="domain" description="PAC" evidence="9">
    <location>
        <begin position="361"/>
        <end position="413"/>
    </location>
</feature>